<name>A0A6J6RKZ2_9ZZZZ</name>
<gene>
    <name evidence="1" type="ORF">UFOPK2683_00585</name>
</gene>
<dbReference type="AlphaFoldDB" id="A0A6J6RKZ2"/>
<reference evidence="1" key="1">
    <citation type="submission" date="2020-05" db="EMBL/GenBank/DDBJ databases">
        <authorList>
            <person name="Chiriac C."/>
            <person name="Salcher M."/>
            <person name="Ghai R."/>
            <person name="Kavagutti S V."/>
        </authorList>
    </citation>
    <scope>NUCLEOTIDE SEQUENCE</scope>
</reference>
<dbReference type="PROSITE" id="PS51257">
    <property type="entry name" value="PROKAR_LIPOPROTEIN"/>
    <property type="match status" value="1"/>
</dbReference>
<proteinExistence type="predicted"/>
<dbReference type="SUPFAM" id="SSF50956">
    <property type="entry name" value="Thermostable phytase (3-phytase)"/>
    <property type="match status" value="1"/>
</dbReference>
<accession>A0A6J6RKZ2</accession>
<dbReference type="EMBL" id="CAEZYK010000024">
    <property type="protein sequence ID" value="CAB4720564.1"/>
    <property type="molecule type" value="Genomic_DNA"/>
</dbReference>
<evidence type="ECO:0000313" key="1">
    <source>
        <dbReference type="EMBL" id="CAB4720564.1"/>
    </source>
</evidence>
<sequence>MPTTNHRLHLLTRGVLAATAVALLALGAAACQAAPTPSDPPASTTPTTAAPATPASVLYGAACARTLVAGASATVASAAITEASGITASRDHADVFWVHNDSGDSARIFAVSRAGADLGAWSVPSASAIDWEDIAIGPGASLGTDALYIADIGNNSLARSTVVLYRVAEPDPTTGGGTTASAEVLTLTYSDGPHNAEALLVDPADGSIVIVTKEASGNAGIYTAPASWGSSVALTRAGQISLGAGTLVTGGEVAPDGETIALRTYGSLLVFNRPAATSIATALSGTSCSAQVAAEGQGEAVAFLADSTGYVTLSEGVHPDLHFFSR</sequence>
<protein>
    <submittedName>
        <fullName evidence="1">Unannotated protein</fullName>
    </submittedName>
</protein>
<organism evidence="1">
    <name type="scientific">freshwater metagenome</name>
    <dbReference type="NCBI Taxonomy" id="449393"/>
    <lineage>
        <taxon>unclassified sequences</taxon>
        <taxon>metagenomes</taxon>
        <taxon>ecological metagenomes</taxon>
    </lineage>
</organism>